<protein>
    <submittedName>
        <fullName evidence="1">Uncharacterized protein</fullName>
    </submittedName>
</protein>
<organism evidence="1 2">
    <name type="scientific">Pontivivens nitratireducens</name>
    <dbReference type="NCBI Taxonomy" id="2758038"/>
    <lineage>
        <taxon>Bacteria</taxon>
        <taxon>Pseudomonadati</taxon>
        <taxon>Pseudomonadota</taxon>
        <taxon>Alphaproteobacteria</taxon>
        <taxon>Rhodobacterales</taxon>
        <taxon>Paracoccaceae</taxon>
        <taxon>Pontivivens</taxon>
    </lineage>
</organism>
<name>A0A6G7VJP6_9RHOB</name>
<dbReference type="RefSeq" id="WP_166189521.1">
    <property type="nucleotide sequence ID" value="NZ_CP049811.1"/>
</dbReference>
<keyword evidence="2" id="KW-1185">Reference proteome</keyword>
<proteinExistence type="predicted"/>
<gene>
    <name evidence="1" type="ORF">G8E03_05450</name>
</gene>
<sequence>MTQTSRISLSFGAFSCELEGIADPLPLLQRLVTFCEDVERRNPDFGRSVVPLAELQSALATTGPVTAAVQEGRLVVSHTPGVEGTEPPRRDSVEDIETQAPDLPDDMLSSALDRAMQQTENRQADATRPLLSLGEYARARHPRRASEALEIAAAYSHHVLGIEAFDGVQLLTDVDQIDIGQPSTMDEKIAAFGDLLDRGTFKTTERENIFTLAQVVAQRYR</sequence>
<dbReference type="AlphaFoldDB" id="A0A6G7VJP6"/>
<evidence type="ECO:0000313" key="1">
    <source>
        <dbReference type="EMBL" id="QIK40259.1"/>
    </source>
</evidence>
<dbReference type="Proteomes" id="UP000500791">
    <property type="component" value="Chromosome"/>
</dbReference>
<evidence type="ECO:0000313" key="2">
    <source>
        <dbReference type="Proteomes" id="UP000500791"/>
    </source>
</evidence>
<dbReference type="KEGG" id="mon:G8E03_05450"/>
<dbReference type="EMBL" id="CP049811">
    <property type="protein sequence ID" value="QIK40259.1"/>
    <property type="molecule type" value="Genomic_DNA"/>
</dbReference>
<reference evidence="1 2" key="1">
    <citation type="submission" date="2020-03" db="EMBL/GenBank/DDBJ databases">
        <title>Complete genome sequence of Monaibacterium sp. ALG8 with diverse plasmids.</title>
        <authorList>
            <person name="Sun C."/>
        </authorList>
    </citation>
    <scope>NUCLEOTIDE SEQUENCE [LARGE SCALE GENOMIC DNA]</scope>
    <source>
        <strain evidence="1 2">ALG8</strain>
    </source>
</reference>
<accession>A0A6G7VJP6</accession>